<organism evidence="4 5">
    <name type="scientific">Fragilariopsis cylindrus CCMP1102</name>
    <dbReference type="NCBI Taxonomy" id="635003"/>
    <lineage>
        <taxon>Eukaryota</taxon>
        <taxon>Sar</taxon>
        <taxon>Stramenopiles</taxon>
        <taxon>Ochrophyta</taxon>
        <taxon>Bacillariophyta</taxon>
        <taxon>Bacillariophyceae</taxon>
        <taxon>Bacillariophycidae</taxon>
        <taxon>Bacillariales</taxon>
        <taxon>Bacillariaceae</taxon>
        <taxon>Fragilariopsis</taxon>
    </lineage>
</organism>
<dbReference type="InterPro" id="IPR032675">
    <property type="entry name" value="LRR_dom_sf"/>
</dbReference>
<dbReference type="AlphaFoldDB" id="A0A1E7FYM6"/>
<evidence type="ECO:0000313" key="5">
    <source>
        <dbReference type="Proteomes" id="UP000095751"/>
    </source>
</evidence>
<evidence type="ECO:0000256" key="2">
    <source>
        <dbReference type="ARBA" id="ARBA00022729"/>
    </source>
</evidence>
<feature type="non-terminal residue" evidence="4">
    <location>
        <position position="353"/>
    </location>
</feature>
<keyword evidence="5" id="KW-1185">Reference proteome</keyword>
<dbReference type="FunFam" id="3.80.10.10:FF:000041">
    <property type="entry name" value="LRR receptor-like serine/threonine-protein kinase ERECTA"/>
    <property type="match status" value="2"/>
</dbReference>
<dbReference type="InterPro" id="IPR053211">
    <property type="entry name" value="DNA_repair-toleration"/>
</dbReference>
<dbReference type="InterPro" id="IPR008979">
    <property type="entry name" value="Galactose-bd-like_sf"/>
</dbReference>
<dbReference type="SUPFAM" id="SSF49785">
    <property type="entry name" value="Galactose-binding domain-like"/>
    <property type="match status" value="1"/>
</dbReference>
<evidence type="ECO:0000313" key="4">
    <source>
        <dbReference type="EMBL" id="OEU22923.1"/>
    </source>
</evidence>
<keyword evidence="1" id="KW-0433">Leucine-rich repeat</keyword>
<keyword evidence="3" id="KW-0677">Repeat</keyword>
<dbReference type="Proteomes" id="UP000095751">
    <property type="component" value="Unassembled WGS sequence"/>
</dbReference>
<dbReference type="OrthoDB" id="73067at2759"/>
<dbReference type="EMBL" id="KV784353">
    <property type="protein sequence ID" value="OEU22923.1"/>
    <property type="molecule type" value="Genomic_DNA"/>
</dbReference>
<dbReference type="PANTHER" id="PTHR48060">
    <property type="entry name" value="DNA DAMAGE-REPAIR/TOLERATION PROTEIN DRT100"/>
    <property type="match status" value="1"/>
</dbReference>
<gene>
    <name evidence="4" type="ORF">FRACYDRAFT_166693</name>
</gene>
<dbReference type="SUPFAM" id="SSF52058">
    <property type="entry name" value="L domain-like"/>
    <property type="match status" value="1"/>
</dbReference>
<name>A0A1E7FYM6_9STRA</name>
<sequence>MEIGSGFEFALLEVKTTGYYRVALRYNYNEKSAISLHMKIDDTEKGQFDLISTGNKTTWMVDGIDNILLSQGEHVVRLSVLSETDDGPHIDWLTVSMLEPVSRFDYLVILLAELTDITTPSQSQISALVWMASEDPMDWSSLTDQEIIERYALVQIYYSASGDIWFNTNEWLSQFHVCTWYGIACSKEELVTDLMLDNNGLEGRIPIELFLLTNLILISLDTNSLEGTIPTEIKKLKKLTKLFMQANFLSGLLPSALGSLEYITNIDLRANDFNGQIPEEIYSITSIEALALSSNDLEGTLSTNIGALTSLRDLSLQNNKLSGTIPTTLGTLTSLTTLVLGYNQFSGSIPSEL</sequence>
<dbReference type="Gene3D" id="2.60.120.260">
    <property type="entry name" value="Galactose-binding domain-like"/>
    <property type="match status" value="1"/>
</dbReference>
<keyword evidence="2" id="KW-0732">Signal</keyword>
<dbReference type="Pfam" id="PF00560">
    <property type="entry name" value="LRR_1"/>
    <property type="match status" value="2"/>
</dbReference>
<dbReference type="Gene3D" id="3.80.10.10">
    <property type="entry name" value="Ribonuclease Inhibitor"/>
    <property type="match status" value="2"/>
</dbReference>
<evidence type="ECO:0000256" key="1">
    <source>
        <dbReference type="ARBA" id="ARBA00022614"/>
    </source>
</evidence>
<dbReference type="InterPro" id="IPR001611">
    <property type="entry name" value="Leu-rich_rpt"/>
</dbReference>
<dbReference type="InParanoid" id="A0A1E7FYM6"/>
<evidence type="ECO:0000256" key="3">
    <source>
        <dbReference type="ARBA" id="ARBA00022737"/>
    </source>
</evidence>
<dbReference type="PANTHER" id="PTHR48060:SF18">
    <property type="entry name" value="PROTEIN KINASE, PLANT-TYPE, PUTATIVE-RELATED"/>
    <property type="match status" value="1"/>
</dbReference>
<proteinExistence type="predicted"/>
<accession>A0A1E7FYM6</accession>
<dbReference type="KEGG" id="fcy:FRACYDRAFT_166693"/>
<reference evidence="4 5" key="1">
    <citation type="submission" date="2016-09" db="EMBL/GenBank/DDBJ databases">
        <title>Extensive genetic diversity and differential bi-allelic expression allows diatom success in the polar Southern Ocean.</title>
        <authorList>
            <consortium name="DOE Joint Genome Institute"/>
            <person name="Mock T."/>
            <person name="Otillar R.P."/>
            <person name="Strauss J."/>
            <person name="Dupont C."/>
            <person name="Frickenhaus S."/>
            <person name="Maumus F."/>
            <person name="Mcmullan M."/>
            <person name="Sanges R."/>
            <person name="Schmutz J."/>
            <person name="Toseland A."/>
            <person name="Valas R."/>
            <person name="Veluchamy A."/>
            <person name="Ward B.J."/>
            <person name="Allen A."/>
            <person name="Barry K."/>
            <person name="Falciatore A."/>
            <person name="Ferrante M."/>
            <person name="Fortunato A.E."/>
            <person name="Gloeckner G."/>
            <person name="Gruber A."/>
            <person name="Hipkin R."/>
            <person name="Janech M."/>
            <person name="Kroth P."/>
            <person name="Leese F."/>
            <person name="Lindquist E."/>
            <person name="Lyon B.R."/>
            <person name="Martin J."/>
            <person name="Mayer C."/>
            <person name="Parker M."/>
            <person name="Quesneville H."/>
            <person name="Raymond J."/>
            <person name="Uhlig C."/>
            <person name="Valentin K.U."/>
            <person name="Worden A.Z."/>
            <person name="Armbrust E.V."/>
            <person name="Bowler C."/>
            <person name="Green B."/>
            <person name="Moulton V."/>
            <person name="Van Oosterhout C."/>
            <person name="Grigoriev I."/>
        </authorList>
    </citation>
    <scope>NUCLEOTIDE SEQUENCE [LARGE SCALE GENOMIC DNA]</scope>
    <source>
        <strain evidence="4 5">CCMP1102</strain>
    </source>
</reference>
<protein>
    <submittedName>
        <fullName evidence="4">L domain-like protein</fullName>
    </submittedName>
</protein>